<organism evidence="5 6">
    <name type="scientific">Psychrobacter saeujeotis</name>
    <dbReference type="NCBI Taxonomy" id="3143436"/>
    <lineage>
        <taxon>Bacteria</taxon>
        <taxon>Pseudomonadati</taxon>
        <taxon>Pseudomonadota</taxon>
        <taxon>Gammaproteobacteria</taxon>
        <taxon>Moraxellales</taxon>
        <taxon>Moraxellaceae</taxon>
        <taxon>Psychrobacter</taxon>
    </lineage>
</organism>
<proteinExistence type="inferred from homology"/>
<reference evidence="5 6" key="1">
    <citation type="submission" date="2024-05" db="EMBL/GenBank/DDBJ databases">
        <authorList>
            <person name="Kim H.-Y."/>
            <person name="Kim E."/>
            <person name="Cai Y."/>
            <person name="Yang S.-M."/>
            <person name="Lee W."/>
        </authorList>
    </citation>
    <scope>NUCLEOTIDE SEQUENCE [LARGE SCALE GENOMIC DNA]</scope>
    <source>
        <strain evidence="5 6">FBL11</strain>
    </source>
</reference>
<dbReference type="Gene3D" id="3.40.190.10">
    <property type="entry name" value="Periplasmic binding protein-like II"/>
    <property type="match status" value="2"/>
</dbReference>
<dbReference type="PROSITE" id="PS51257">
    <property type="entry name" value="PROKAR_LIPOPROTEIN"/>
    <property type="match status" value="1"/>
</dbReference>
<protein>
    <submittedName>
        <fullName evidence="5">Transporter substrate-binding domain-containing protein</fullName>
    </submittedName>
</protein>
<feature type="signal peptide" evidence="3">
    <location>
        <begin position="1"/>
        <end position="22"/>
    </location>
</feature>
<name>A0ABU9X9R4_9GAMM</name>
<keyword evidence="2 3" id="KW-0732">Signal</keyword>
<sequence length="293" mass="32428">MKTLYKVLPMMLGVGLFGCSNANNATTQDNVNTNSTAAIKDNNAFVSKLPDTAPTVKLSTDAQFAPYGFNDEYGSVTGFDIDLMREIGEDQGFKVEIYSDPWEEVFDNLDNKTRDMLAAAVPYSTERDKKYLLSDPYAPLPSSLVYLDESLNLTSVEELDDVKIGVLSDTVQYDYFSSGEISVESVSPYPSTFLAVKAMARGEVDAVAEDAGALRYLMNDLPDLEPKYFDYEDIHAESAYKVLLVEKGQPELLEKVNAGLKSLKQNGTYATLTTKWFGEDLTQAVSEQRKPNT</sequence>
<dbReference type="Proteomes" id="UP001461960">
    <property type="component" value="Unassembled WGS sequence"/>
</dbReference>
<gene>
    <name evidence="5" type="ORF">AAIR29_10995</name>
</gene>
<dbReference type="InterPro" id="IPR001638">
    <property type="entry name" value="Solute-binding_3/MltF_N"/>
</dbReference>
<evidence type="ECO:0000313" key="5">
    <source>
        <dbReference type="EMBL" id="MEN2752157.1"/>
    </source>
</evidence>
<dbReference type="SUPFAM" id="SSF53850">
    <property type="entry name" value="Periplasmic binding protein-like II"/>
    <property type="match status" value="1"/>
</dbReference>
<feature type="domain" description="Solute-binding protein family 3/N-terminal" evidence="4">
    <location>
        <begin position="55"/>
        <end position="280"/>
    </location>
</feature>
<dbReference type="PANTHER" id="PTHR35936">
    <property type="entry name" value="MEMBRANE-BOUND LYTIC MUREIN TRANSGLYCOSYLASE F"/>
    <property type="match status" value="1"/>
</dbReference>
<evidence type="ECO:0000259" key="4">
    <source>
        <dbReference type="SMART" id="SM00062"/>
    </source>
</evidence>
<comment type="caution">
    <text evidence="5">The sequence shown here is derived from an EMBL/GenBank/DDBJ whole genome shotgun (WGS) entry which is preliminary data.</text>
</comment>
<feature type="chain" id="PRO_5046160114" evidence="3">
    <location>
        <begin position="23"/>
        <end position="293"/>
    </location>
</feature>
<dbReference type="EMBL" id="JBDGHN010000005">
    <property type="protein sequence ID" value="MEN2752157.1"/>
    <property type="molecule type" value="Genomic_DNA"/>
</dbReference>
<evidence type="ECO:0000256" key="3">
    <source>
        <dbReference type="SAM" id="SignalP"/>
    </source>
</evidence>
<evidence type="ECO:0000313" key="6">
    <source>
        <dbReference type="Proteomes" id="UP001461960"/>
    </source>
</evidence>
<evidence type="ECO:0000256" key="2">
    <source>
        <dbReference type="ARBA" id="ARBA00022729"/>
    </source>
</evidence>
<dbReference type="Pfam" id="PF00497">
    <property type="entry name" value="SBP_bac_3"/>
    <property type="match status" value="1"/>
</dbReference>
<dbReference type="PANTHER" id="PTHR35936:SF19">
    <property type="entry name" value="AMINO-ACID-BINDING PROTEIN YXEM-RELATED"/>
    <property type="match status" value="1"/>
</dbReference>
<keyword evidence="6" id="KW-1185">Reference proteome</keyword>
<comment type="similarity">
    <text evidence="1">Belongs to the bacterial solute-binding protein 3 family.</text>
</comment>
<evidence type="ECO:0000256" key="1">
    <source>
        <dbReference type="ARBA" id="ARBA00010333"/>
    </source>
</evidence>
<dbReference type="SMART" id="SM00062">
    <property type="entry name" value="PBPb"/>
    <property type="match status" value="1"/>
</dbReference>
<dbReference type="CDD" id="cd13704">
    <property type="entry name" value="PBP2_HisK"/>
    <property type="match status" value="1"/>
</dbReference>
<accession>A0ABU9X9R4</accession>
<dbReference type="RefSeq" id="WP_299218116.1">
    <property type="nucleotide sequence ID" value="NZ_JBDGHN010000005.1"/>
</dbReference>